<dbReference type="PANTHER" id="PTHR43239:SF1">
    <property type="entry name" value="UPF0734 PROTEIN DDB_G0273871_DDB_G0273177"/>
    <property type="match status" value="1"/>
</dbReference>
<sequence>MRHCLTLNLRNDVDAIAAYDRHHQRVWPEVLAYLRASGIHDMTIWRRGSRLMMLLETDDDFDFARLGETFSPPARVVEWNRLMAKFQSALADSDAPGLWQPMTEVFSLKAQTT</sequence>
<name>A0A095JSB0_BURPE</name>
<dbReference type="PANTHER" id="PTHR43239">
    <property type="entry name" value="UPF0734 PROTEIN DDB_G0273871/DDB_G0273177"/>
    <property type="match status" value="1"/>
</dbReference>
<dbReference type="OrthoDB" id="7272712at2"/>
<evidence type="ECO:0000313" key="2">
    <source>
        <dbReference type="Proteomes" id="UP000030475"/>
    </source>
</evidence>
<dbReference type="InterPro" id="IPR008000">
    <property type="entry name" value="Rham/fucose_mutarotase"/>
</dbReference>
<comment type="caution">
    <text evidence="1">The sequence shown here is derived from an EMBL/GenBank/DDBJ whole genome shotgun (WGS) entry which is preliminary data.</text>
</comment>
<dbReference type="AlphaFoldDB" id="A0A095JSB0"/>
<accession>A0A095JSB0</accession>
<evidence type="ECO:0000313" key="1">
    <source>
        <dbReference type="EMBL" id="KGX10840.1"/>
    </source>
</evidence>
<gene>
    <name evidence="1" type="ORF">Y036_4270</name>
</gene>
<dbReference type="SUPFAM" id="SSF54909">
    <property type="entry name" value="Dimeric alpha+beta barrel"/>
    <property type="match status" value="1"/>
</dbReference>
<dbReference type="Proteomes" id="UP000030475">
    <property type="component" value="Unassembled WGS sequence"/>
</dbReference>
<dbReference type="Gene3D" id="3.30.70.100">
    <property type="match status" value="1"/>
</dbReference>
<protein>
    <submittedName>
        <fullName evidence="1">Uncharacterized protein</fullName>
    </submittedName>
</protein>
<proteinExistence type="predicted"/>
<dbReference type="GO" id="GO:0016857">
    <property type="term" value="F:racemase and epimerase activity, acting on carbohydrates and derivatives"/>
    <property type="evidence" value="ECO:0007669"/>
    <property type="project" value="InterPro"/>
</dbReference>
<organism evidence="1 2">
    <name type="scientific">Burkholderia pseudomallei</name>
    <name type="common">Pseudomonas pseudomallei</name>
    <dbReference type="NCBI Taxonomy" id="28450"/>
    <lineage>
        <taxon>Bacteria</taxon>
        <taxon>Pseudomonadati</taxon>
        <taxon>Pseudomonadota</taxon>
        <taxon>Betaproteobacteria</taxon>
        <taxon>Burkholderiales</taxon>
        <taxon>Burkholderiaceae</taxon>
        <taxon>Burkholderia</taxon>
        <taxon>pseudomallei group</taxon>
    </lineage>
</organism>
<dbReference type="RefSeq" id="WP_004523853.1">
    <property type="nucleotide sequence ID" value="NZ_CM121436.1"/>
</dbReference>
<reference evidence="1 2" key="1">
    <citation type="submission" date="2014-08" db="EMBL/GenBank/DDBJ databases">
        <authorList>
            <person name="Bunnell A."/>
            <person name="Chain P.S."/>
            <person name="Chertkov O."/>
            <person name="Currie B.J."/>
            <person name="Daligault H.E."/>
            <person name="Davenport K.W."/>
            <person name="Davis C."/>
            <person name="Gleasner C.D."/>
            <person name="Johnson S.L."/>
            <person name="Kaestli M."/>
            <person name="Koren S."/>
            <person name="Kunde Y.A."/>
            <person name="Mayo M."/>
            <person name="McMurry K.K."/>
            <person name="Price E.P."/>
            <person name="Reitenga K.G."/>
            <person name="Robison R."/>
            <person name="Rosovitz M.J."/>
            <person name="Sarovich D.S."/>
            <person name="Teshima H."/>
        </authorList>
    </citation>
    <scope>NUCLEOTIDE SEQUENCE [LARGE SCALE GENOMIC DNA]</scope>
    <source>
        <strain evidence="1 2">MSHR44</strain>
    </source>
</reference>
<dbReference type="KEGG" id="but:X994_3833"/>
<dbReference type="Pfam" id="PF05336">
    <property type="entry name" value="rhaM"/>
    <property type="match status" value="1"/>
</dbReference>
<dbReference type="InterPro" id="IPR011008">
    <property type="entry name" value="Dimeric_a/b-barrel"/>
</dbReference>
<dbReference type="EMBL" id="JQIM01000009">
    <property type="protein sequence ID" value="KGX10840.1"/>
    <property type="molecule type" value="Genomic_DNA"/>
</dbReference>
<dbReference type="InterPro" id="IPR052996">
    <property type="entry name" value="Carb_Metab_Mutarotase"/>
</dbReference>